<evidence type="ECO:0000313" key="1">
    <source>
        <dbReference type="EMBL" id="GBL76377.1"/>
    </source>
</evidence>
<gene>
    <name evidence="1" type="ORF">AVEN_53158_1</name>
</gene>
<reference evidence="1 2" key="1">
    <citation type="journal article" date="2019" name="Sci. Rep.">
        <title>Orb-weaving spider Araneus ventricosus genome elucidates the spidroin gene catalogue.</title>
        <authorList>
            <person name="Kono N."/>
            <person name="Nakamura H."/>
            <person name="Ohtoshi R."/>
            <person name="Moran D.A.P."/>
            <person name="Shinohara A."/>
            <person name="Yoshida Y."/>
            <person name="Fujiwara M."/>
            <person name="Mori M."/>
            <person name="Tomita M."/>
            <person name="Arakawa K."/>
        </authorList>
    </citation>
    <scope>NUCLEOTIDE SEQUENCE [LARGE SCALE GENOMIC DNA]</scope>
</reference>
<proteinExistence type="predicted"/>
<keyword evidence="2" id="KW-1185">Reference proteome</keyword>
<evidence type="ECO:0000313" key="2">
    <source>
        <dbReference type="Proteomes" id="UP000499080"/>
    </source>
</evidence>
<dbReference type="AlphaFoldDB" id="A0A4Y2A9Z1"/>
<name>A0A4Y2A9Z1_ARAVE</name>
<protein>
    <submittedName>
        <fullName evidence="1">Uncharacterized protein</fullName>
    </submittedName>
</protein>
<dbReference type="Proteomes" id="UP000499080">
    <property type="component" value="Unassembled WGS sequence"/>
</dbReference>
<comment type="caution">
    <text evidence="1">The sequence shown here is derived from an EMBL/GenBank/DDBJ whole genome shotgun (WGS) entry which is preliminary data.</text>
</comment>
<sequence>MNKIPNRRAIIKIVRNTLFIIIIFDQHITRSFSTINSTMATLQWLPPDTAVRRDNTYPVANFNGRGDKLYGGDGSFPRNGLFVLDESNLRF</sequence>
<dbReference type="EMBL" id="BGPR01000010">
    <property type="protein sequence ID" value="GBL76377.1"/>
    <property type="molecule type" value="Genomic_DNA"/>
</dbReference>
<organism evidence="1 2">
    <name type="scientific">Araneus ventricosus</name>
    <name type="common">Orbweaver spider</name>
    <name type="synonym">Epeira ventricosa</name>
    <dbReference type="NCBI Taxonomy" id="182803"/>
    <lineage>
        <taxon>Eukaryota</taxon>
        <taxon>Metazoa</taxon>
        <taxon>Ecdysozoa</taxon>
        <taxon>Arthropoda</taxon>
        <taxon>Chelicerata</taxon>
        <taxon>Arachnida</taxon>
        <taxon>Araneae</taxon>
        <taxon>Araneomorphae</taxon>
        <taxon>Entelegynae</taxon>
        <taxon>Araneoidea</taxon>
        <taxon>Araneidae</taxon>
        <taxon>Araneus</taxon>
    </lineage>
</organism>
<accession>A0A4Y2A9Z1</accession>